<keyword evidence="1" id="KW-1133">Transmembrane helix</keyword>
<accession>A0A6G8F2M0</accession>
<feature type="transmembrane region" description="Helical" evidence="1">
    <location>
        <begin position="61"/>
        <end position="79"/>
    </location>
</feature>
<keyword evidence="1" id="KW-0472">Membrane</keyword>
<sequence length="82" mass="9004">METIVIIIAILALIVCLIKAANSAKPQKWSIAAWIIAVFLFGAFFNDITELCEITGMIAKTILVTIVLGIASIFLWRLAQKL</sequence>
<proteinExistence type="predicted"/>
<protein>
    <submittedName>
        <fullName evidence="2">Uncharacterized protein</fullName>
    </submittedName>
</protein>
<evidence type="ECO:0000313" key="2">
    <source>
        <dbReference type="EMBL" id="QIM10514.1"/>
    </source>
</evidence>
<gene>
    <name evidence="2" type="ORF">PlAlph_4060</name>
</gene>
<keyword evidence="1" id="KW-0812">Transmembrane</keyword>
<dbReference type="AlphaFoldDB" id="A0A6G8F2M0"/>
<organism evidence="2">
    <name type="scientific">uncultured Alphaproteobacteria bacterium</name>
    <dbReference type="NCBI Taxonomy" id="91750"/>
    <lineage>
        <taxon>Bacteria</taxon>
        <taxon>Pseudomonadati</taxon>
        <taxon>Pseudomonadota</taxon>
        <taxon>Alphaproteobacteria</taxon>
        <taxon>environmental samples</taxon>
    </lineage>
</organism>
<evidence type="ECO:0000256" key="1">
    <source>
        <dbReference type="SAM" id="Phobius"/>
    </source>
</evidence>
<dbReference type="EMBL" id="MN990730">
    <property type="protein sequence ID" value="QIM10514.1"/>
    <property type="molecule type" value="Genomic_DNA"/>
</dbReference>
<reference evidence="2" key="1">
    <citation type="journal article" date="2020" name="J. ISSAAS">
        <title>Lactobacilli and other gastrointestinal microbiota of Peromyscus leucopus, reservoir host for agents of Lyme disease and other zoonoses in North America.</title>
        <authorList>
            <person name="Milovic A."/>
            <person name="Bassam K."/>
            <person name="Shao H."/>
            <person name="Chatzistamou I."/>
            <person name="Tufts D.M."/>
            <person name="Diuk-Wasser M."/>
            <person name="Barbour A.G."/>
        </authorList>
    </citation>
    <scope>NUCLEOTIDE SEQUENCE</scope>
    <source>
        <strain evidence="2">LL90</strain>
    </source>
</reference>
<feature type="transmembrane region" description="Helical" evidence="1">
    <location>
        <begin position="30"/>
        <end position="49"/>
    </location>
</feature>
<name>A0A6G8F2M0_9PROT</name>